<feature type="transmembrane region" description="Helical" evidence="2">
    <location>
        <begin position="539"/>
        <end position="559"/>
    </location>
</feature>
<dbReference type="EMBL" id="CAJNNV010000660">
    <property type="protein sequence ID" value="CAE8583270.1"/>
    <property type="molecule type" value="Genomic_DNA"/>
</dbReference>
<keyword evidence="4" id="KW-1185">Reference proteome</keyword>
<keyword evidence="2" id="KW-1133">Transmembrane helix</keyword>
<keyword evidence="2" id="KW-0812">Transmembrane</keyword>
<dbReference type="AlphaFoldDB" id="A0A813D9Y8"/>
<proteinExistence type="predicted"/>
<comment type="caution">
    <text evidence="3">The sequence shown here is derived from an EMBL/GenBank/DDBJ whole genome shotgun (WGS) entry which is preliminary data.</text>
</comment>
<feature type="transmembrane region" description="Helical" evidence="2">
    <location>
        <begin position="87"/>
        <end position="115"/>
    </location>
</feature>
<feature type="transmembrane region" description="Helical" evidence="2">
    <location>
        <begin position="500"/>
        <end position="519"/>
    </location>
</feature>
<feature type="region of interest" description="Disordered" evidence="1">
    <location>
        <begin position="607"/>
        <end position="631"/>
    </location>
</feature>
<keyword evidence="2" id="KW-0472">Membrane</keyword>
<evidence type="ECO:0000256" key="1">
    <source>
        <dbReference type="SAM" id="MobiDB-lite"/>
    </source>
</evidence>
<accession>A0A813D9Y8</accession>
<sequence length="645" mass="71700">MMGTHTSSDTSLHDRTNTALHSLRHRGSPVHQRGVSFATVMNLGGRHFGPMASEIDHNAVSFPTDKYDIFISHTWRTRRLAKYLALLYYRSLFPAVCSGLAVGILAFALQVYGILPPLGTIDGSESAEIPEPLPGCMWCLMMGGFTSLAMLVMWARLVDLAESTCRAKVSYFFDRLCIHQSDAVLKQAGIDSIGTYLRNSDSMLVLWSPEYFTRLWCCFELAVFLESTDAKLESLLQNSYAEMRQASVGAMLDLRQNSSPTDINNEETVPARIAVATSANRTGNETHDRKLIFIPVQVGVFCVAVLVFVFPFSMLNRVMEFWDRDLVAPFGGLAFLCACVAICRFCRRYTQDRLELNKQIAQFTVSQANCYMPQDREFIKAVITHLYSETLNEVDGIAAFEHVLRSRVQQNVDKTLGSRLQVPWRLIVVVMFLATLDNLDAVAETLLIPSHLGDSRALAERTARQAARSFAEVCSSPAFFQCAIVTSCLLPERKSKLAEFASNATFVFVCVLFGFTNIYLSEIIYEMPTLVSVPLNLTFGLVLLSGPACCSYVSCWFPFRMTGGPSSNREAGQEASQAANQEPGEHESREVTQWDEGDCEYVLEPREPQGATSMNSMAPRPEADGSSLTTRQDAMILGNVMSIRI</sequence>
<dbReference type="Gene3D" id="3.40.50.10140">
    <property type="entry name" value="Toll/interleukin-1 receptor homology (TIR) domain"/>
    <property type="match status" value="1"/>
</dbReference>
<organism evidence="3 4">
    <name type="scientific">Polarella glacialis</name>
    <name type="common">Dinoflagellate</name>
    <dbReference type="NCBI Taxonomy" id="89957"/>
    <lineage>
        <taxon>Eukaryota</taxon>
        <taxon>Sar</taxon>
        <taxon>Alveolata</taxon>
        <taxon>Dinophyceae</taxon>
        <taxon>Suessiales</taxon>
        <taxon>Suessiaceae</taxon>
        <taxon>Polarella</taxon>
    </lineage>
</organism>
<reference evidence="3" key="1">
    <citation type="submission" date="2021-02" db="EMBL/GenBank/DDBJ databases">
        <authorList>
            <person name="Dougan E. K."/>
            <person name="Rhodes N."/>
            <person name="Thang M."/>
            <person name="Chan C."/>
        </authorList>
    </citation>
    <scope>NUCLEOTIDE SEQUENCE</scope>
</reference>
<feature type="transmembrane region" description="Helical" evidence="2">
    <location>
        <begin position="291"/>
        <end position="314"/>
    </location>
</feature>
<evidence type="ECO:0000256" key="2">
    <source>
        <dbReference type="SAM" id="Phobius"/>
    </source>
</evidence>
<feature type="transmembrane region" description="Helical" evidence="2">
    <location>
        <begin position="135"/>
        <end position="158"/>
    </location>
</feature>
<dbReference type="SUPFAM" id="SSF52200">
    <property type="entry name" value="Toll/Interleukin receptor TIR domain"/>
    <property type="match status" value="1"/>
</dbReference>
<evidence type="ECO:0000313" key="4">
    <source>
        <dbReference type="Proteomes" id="UP000654075"/>
    </source>
</evidence>
<feature type="region of interest" description="Disordered" evidence="1">
    <location>
        <begin position="567"/>
        <end position="592"/>
    </location>
</feature>
<feature type="transmembrane region" description="Helical" evidence="2">
    <location>
        <begin position="326"/>
        <end position="346"/>
    </location>
</feature>
<protein>
    <submittedName>
        <fullName evidence="3">Uncharacterized protein</fullName>
    </submittedName>
</protein>
<feature type="compositionally biased region" description="Polar residues" evidence="1">
    <location>
        <begin position="567"/>
        <end position="580"/>
    </location>
</feature>
<dbReference type="Proteomes" id="UP000654075">
    <property type="component" value="Unassembled WGS sequence"/>
</dbReference>
<name>A0A813D9Y8_POLGL</name>
<dbReference type="InterPro" id="IPR035897">
    <property type="entry name" value="Toll_tir_struct_dom_sf"/>
</dbReference>
<feature type="compositionally biased region" description="Basic and acidic residues" evidence="1">
    <location>
        <begin position="583"/>
        <end position="592"/>
    </location>
</feature>
<evidence type="ECO:0000313" key="3">
    <source>
        <dbReference type="EMBL" id="CAE8583270.1"/>
    </source>
</evidence>
<gene>
    <name evidence="3" type="ORF">PGLA1383_LOCUS2253</name>
</gene>